<dbReference type="InterPro" id="IPR037171">
    <property type="entry name" value="NagB/RpiA_transferase-like"/>
</dbReference>
<dbReference type="InterPro" id="IPR007324">
    <property type="entry name" value="Sugar-bd_dom_put"/>
</dbReference>
<keyword evidence="4" id="KW-0804">Transcription</keyword>
<evidence type="ECO:0000259" key="5">
    <source>
        <dbReference type="Pfam" id="PF04198"/>
    </source>
</evidence>
<evidence type="ECO:0000256" key="2">
    <source>
        <dbReference type="ARBA" id="ARBA00023015"/>
    </source>
</evidence>
<dbReference type="AlphaFoldDB" id="A0A6B0Y3I9"/>
<dbReference type="InterPro" id="IPR036388">
    <property type="entry name" value="WH-like_DNA-bd_sf"/>
</dbReference>
<evidence type="ECO:0000256" key="3">
    <source>
        <dbReference type="ARBA" id="ARBA00023125"/>
    </source>
</evidence>
<proteinExistence type="inferred from homology"/>
<comment type="similarity">
    <text evidence="1">Belongs to the SorC transcriptional regulatory family.</text>
</comment>
<name>A0A6B0Y3I9_9RHOB</name>
<dbReference type="InterPro" id="IPR051054">
    <property type="entry name" value="SorC_transcr_regulators"/>
</dbReference>
<comment type="caution">
    <text evidence="6">The sequence shown here is derived from an EMBL/GenBank/DDBJ whole genome shotgun (WGS) entry which is preliminary data.</text>
</comment>
<dbReference type="GO" id="GO:0030246">
    <property type="term" value="F:carbohydrate binding"/>
    <property type="evidence" value="ECO:0007669"/>
    <property type="project" value="InterPro"/>
</dbReference>
<feature type="domain" description="Sugar-binding" evidence="5">
    <location>
        <begin position="71"/>
        <end position="325"/>
    </location>
</feature>
<dbReference type="EMBL" id="VXRY01000368">
    <property type="protein sequence ID" value="MXY34260.1"/>
    <property type="molecule type" value="Genomic_DNA"/>
</dbReference>
<evidence type="ECO:0000256" key="4">
    <source>
        <dbReference type="ARBA" id="ARBA00023163"/>
    </source>
</evidence>
<sequence>MNKPASPARATGDKEAQLSNVALLYYGEGMTQGEIAKRMKVSRATIVNMLRESRELGIVDIRVDGKVLTGSSLARNLRERFGIEDVYVSQASALDERASRDESFGQLARVAAAAILDVVETGDTIGVAWGETIMAVANAMPRSPVAGVEVCQLIGSMISERVPASENCAIQISGRLEAAACYTLHAPGLISTAALAETFRGEPTIKAQLRRLQALDMTVSSIGNVASDTHLAAAGIATAEELRAARTAGAVGVICCRYIAADGQEIAMPPHDRLIAATLDDLRSARKRLLAVCGVDRCDATRAALNAGLVTHLCVDHALARALLES</sequence>
<dbReference type="Gene3D" id="3.40.50.1360">
    <property type="match status" value="1"/>
</dbReference>
<gene>
    <name evidence="6" type="ORF">F4Y60_09260</name>
</gene>
<dbReference type="Gene3D" id="1.10.10.10">
    <property type="entry name" value="Winged helix-like DNA-binding domain superfamily/Winged helix DNA-binding domain"/>
    <property type="match status" value="1"/>
</dbReference>
<keyword evidence="3" id="KW-0238">DNA-binding</keyword>
<dbReference type="SUPFAM" id="SSF100950">
    <property type="entry name" value="NagB/RpiA/CoA transferase-like"/>
    <property type="match status" value="1"/>
</dbReference>
<accession>A0A6B0Y3I9</accession>
<evidence type="ECO:0000256" key="1">
    <source>
        <dbReference type="ARBA" id="ARBA00010466"/>
    </source>
</evidence>
<keyword evidence="2" id="KW-0805">Transcription regulation</keyword>
<organism evidence="6">
    <name type="scientific">Boseongicola sp. SB0664_bin_43</name>
    <dbReference type="NCBI Taxonomy" id="2604844"/>
    <lineage>
        <taxon>Bacteria</taxon>
        <taxon>Pseudomonadati</taxon>
        <taxon>Pseudomonadota</taxon>
        <taxon>Alphaproteobacteria</taxon>
        <taxon>Rhodobacterales</taxon>
        <taxon>Paracoccaceae</taxon>
        <taxon>Boseongicola</taxon>
    </lineage>
</organism>
<dbReference type="Pfam" id="PF04198">
    <property type="entry name" value="Sugar-bind"/>
    <property type="match status" value="1"/>
</dbReference>
<dbReference type="PANTHER" id="PTHR34294:SF1">
    <property type="entry name" value="TRANSCRIPTIONAL REGULATOR LSRR"/>
    <property type="match status" value="1"/>
</dbReference>
<reference evidence="6" key="1">
    <citation type="submission" date="2019-09" db="EMBL/GenBank/DDBJ databases">
        <title>Characterisation of the sponge microbiome using genome-centric metagenomics.</title>
        <authorList>
            <person name="Engelberts J.P."/>
            <person name="Robbins S.J."/>
            <person name="De Goeij J.M."/>
            <person name="Aranda M."/>
            <person name="Bell S.C."/>
            <person name="Webster N.S."/>
        </authorList>
    </citation>
    <scope>NUCLEOTIDE SEQUENCE</scope>
    <source>
        <strain evidence="6">SB0664_bin_43</strain>
    </source>
</reference>
<evidence type="ECO:0000313" key="6">
    <source>
        <dbReference type="EMBL" id="MXY34260.1"/>
    </source>
</evidence>
<dbReference type="GO" id="GO:0003677">
    <property type="term" value="F:DNA binding"/>
    <property type="evidence" value="ECO:0007669"/>
    <property type="project" value="UniProtKB-KW"/>
</dbReference>
<dbReference type="PANTHER" id="PTHR34294">
    <property type="entry name" value="TRANSCRIPTIONAL REGULATOR-RELATED"/>
    <property type="match status" value="1"/>
</dbReference>
<protein>
    <recommendedName>
        <fullName evidence="5">Sugar-binding domain-containing protein</fullName>
    </recommendedName>
</protein>